<keyword evidence="5 9" id="KW-0496">Mitochondrion</keyword>
<evidence type="ECO:0000256" key="9">
    <source>
        <dbReference type="RuleBase" id="RU362041"/>
    </source>
</evidence>
<dbReference type="PRINTS" id="PR00727">
    <property type="entry name" value="LEADERPTASE"/>
</dbReference>
<evidence type="ECO:0000256" key="8">
    <source>
        <dbReference type="PIRSR" id="PIRSR600223-1"/>
    </source>
</evidence>
<dbReference type="InterPro" id="IPR036286">
    <property type="entry name" value="LexA/Signal_pep-like_sf"/>
</dbReference>
<proteinExistence type="inferred from homology"/>
<dbReference type="CDD" id="cd06530">
    <property type="entry name" value="S26_SPase_I"/>
    <property type="match status" value="1"/>
</dbReference>
<dbReference type="Proteomes" id="UP000801492">
    <property type="component" value="Unassembled WGS sequence"/>
</dbReference>
<evidence type="ECO:0000313" key="12">
    <source>
        <dbReference type="Proteomes" id="UP000801492"/>
    </source>
</evidence>
<evidence type="ECO:0000256" key="5">
    <source>
        <dbReference type="ARBA" id="ARBA00023128"/>
    </source>
</evidence>
<feature type="domain" description="Peptidase S26" evidence="10">
    <location>
        <begin position="99"/>
        <end position="140"/>
    </location>
</feature>
<comment type="caution">
    <text evidence="11">The sequence shown here is derived from an EMBL/GenBank/DDBJ whole genome shotgun (WGS) entry which is preliminary data.</text>
</comment>
<name>A0A8K0DMC0_IGNLU</name>
<evidence type="ECO:0000256" key="7">
    <source>
        <dbReference type="ARBA" id="ARBA00038445"/>
    </source>
</evidence>
<feature type="domain" description="Peptidase S26" evidence="10">
    <location>
        <begin position="15"/>
        <end position="93"/>
    </location>
</feature>
<feature type="active site" evidence="8">
    <location>
        <position position="39"/>
    </location>
</feature>
<keyword evidence="4 9" id="KW-0378">Hydrolase</keyword>
<sequence length="150" mass="16741">MRPFLAKLIGSVGYIIQYGCMAHCTFEYLGDFVVCTGPSMEPTIYSEDILFAEHLTPKYRKVQRGDIVIAKCPTNPKQFICKRITGLPGDQIKTGFASSEIVPRGHVWLEGDNRSNSSDSRSYGPVPQGLIRSRALFKVWPLNDVSSLKN</sequence>
<dbReference type="OrthoDB" id="308440at2759"/>
<evidence type="ECO:0000256" key="6">
    <source>
        <dbReference type="ARBA" id="ARBA00023136"/>
    </source>
</evidence>
<dbReference type="FunFam" id="2.10.109.10:FF:000019">
    <property type="entry name" value="Mitochondrial inner membrane protease subunit"/>
    <property type="match status" value="1"/>
</dbReference>
<dbReference type="InterPro" id="IPR052064">
    <property type="entry name" value="Mito_IMP1_subunit"/>
</dbReference>
<feature type="active site" evidence="8">
    <location>
        <position position="82"/>
    </location>
</feature>
<dbReference type="NCBIfam" id="TIGR02227">
    <property type="entry name" value="sigpep_I_bact"/>
    <property type="match status" value="1"/>
</dbReference>
<dbReference type="PANTHER" id="PTHR12383">
    <property type="entry name" value="PROTEASE FAMILY S26 MITOCHONDRIAL INNER MEMBRANE PROTEASE-RELATED"/>
    <property type="match status" value="1"/>
</dbReference>
<evidence type="ECO:0000256" key="4">
    <source>
        <dbReference type="ARBA" id="ARBA00022801"/>
    </source>
</evidence>
<gene>
    <name evidence="11" type="ORF">ILUMI_00208</name>
</gene>
<dbReference type="InterPro" id="IPR019533">
    <property type="entry name" value="Peptidase_S26"/>
</dbReference>
<dbReference type="EC" id="3.4.21.-" evidence="9"/>
<dbReference type="EMBL" id="VTPC01000391">
    <property type="protein sequence ID" value="KAF2905977.1"/>
    <property type="molecule type" value="Genomic_DNA"/>
</dbReference>
<dbReference type="SUPFAM" id="SSF51306">
    <property type="entry name" value="LexA/Signal peptidase"/>
    <property type="match status" value="1"/>
</dbReference>
<comment type="similarity">
    <text evidence="7">Belongs to the peptidase S26 family. IMP1 subfamily.</text>
</comment>
<dbReference type="GO" id="GO:0006465">
    <property type="term" value="P:signal peptide processing"/>
    <property type="evidence" value="ECO:0007669"/>
    <property type="project" value="InterPro"/>
</dbReference>
<evidence type="ECO:0000259" key="10">
    <source>
        <dbReference type="Pfam" id="PF10502"/>
    </source>
</evidence>
<keyword evidence="9" id="KW-0645">Protease</keyword>
<evidence type="ECO:0000256" key="1">
    <source>
        <dbReference type="ARBA" id="ARBA00004273"/>
    </source>
</evidence>
<dbReference type="GO" id="GO:0042720">
    <property type="term" value="C:mitochondrial inner membrane peptidase complex"/>
    <property type="evidence" value="ECO:0007669"/>
    <property type="project" value="TreeGrafter"/>
</dbReference>
<dbReference type="Pfam" id="PF10502">
    <property type="entry name" value="Peptidase_S26"/>
    <property type="match status" value="2"/>
</dbReference>
<evidence type="ECO:0000313" key="11">
    <source>
        <dbReference type="EMBL" id="KAF2905977.1"/>
    </source>
</evidence>
<organism evidence="11 12">
    <name type="scientific">Ignelater luminosus</name>
    <name type="common">Cucubano</name>
    <name type="synonym">Pyrophorus luminosus</name>
    <dbReference type="NCBI Taxonomy" id="2038154"/>
    <lineage>
        <taxon>Eukaryota</taxon>
        <taxon>Metazoa</taxon>
        <taxon>Ecdysozoa</taxon>
        <taxon>Arthropoda</taxon>
        <taxon>Hexapoda</taxon>
        <taxon>Insecta</taxon>
        <taxon>Pterygota</taxon>
        <taxon>Neoptera</taxon>
        <taxon>Endopterygota</taxon>
        <taxon>Coleoptera</taxon>
        <taxon>Polyphaga</taxon>
        <taxon>Elateriformia</taxon>
        <taxon>Elateroidea</taxon>
        <taxon>Elateridae</taxon>
        <taxon>Agrypninae</taxon>
        <taxon>Pyrophorini</taxon>
        <taxon>Ignelater</taxon>
    </lineage>
</organism>
<reference evidence="11" key="1">
    <citation type="submission" date="2019-08" db="EMBL/GenBank/DDBJ databases">
        <title>The genome of the North American firefly Photinus pyralis.</title>
        <authorList>
            <consortium name="Photinus pyralis genome working group"/>
            <person name="Fallon T.R."/>
            <person name="Sander Lower S.E."/>
            <person name="Weng J.-K."/>
        </authorList>
    </citation>
    <scope>NUCLEOTIDE SEQUENCE</scope>
    <source>
        <strain evidence="11">TRF0915ILg1</strain>
        <tissue evidence="11">Whole body</tissue>
    </source>
</reference>
<dbReference type="GO" id="GO:0006627">
    <property type="term" value="P:protein processing involved in protein targeting to mitochondrion"/>
    <property type="evidence" value="ECO:0007669"/>
    <property type="project" value="TreeGrafter"/>
</dbReference>
<keyword evidence="3 9" id="KW-0999">Mitochondrion inner membrane</keyword>
<evidence type="ECO:0000256" key="2">
    <source>
        <dbReference type="ARBA" id="ARBA00011805"/>
    </source>
</evidence>
<protein>
    <recommendedName>
        <fullName evidence="9">Mitochondrial inner membrane protease subunit</fullName>
        <ecNumber evidence="9">3.4.21.-</ecNumber>
    </recommendedName>
</protein>
<dbReference type="Gene3D" id="2.10.109.10">
    <property type="entry name" value="Umud Fragment, subunit A"/>
    <property type="match status" value="1"/>
</dbReference>
<keyword evidence="12" id="KW-1185">Reference proteome</keyword>
<evidence type="ECO:0000256" key="3">
    <source>
        <dbReference type="ARBA" id="ARBA00022792"/>
    </source>
</evidence>
<accession>A0A8K0DMC0</accession>
<comment type="subunit">
    <text evidence="2">Heterodimer of 2 subunits, IMMPL1 and IMMPL2.</text>
</comment>
<dbReference type="AlphaFoldDB" id="A0A8K0DMC0"/>
<dbReference type="PANTHER" id="PTHR12383:SF16">
    <property type="entry name" value="MITOCHONDRIAL INNER MEMBRANE PROTEASE SUBUNIT 1"/>
    <property type="match status" value="1"/>
</dbReference>
<dbReference type="GO" id="GO:0004252">
    <property type="term" value="F:serine-type endopeptidase activity"/>
    <property type="evidence" value="ECO:0007669"/>
    <property type="project" value="InterPro"/>
</dbReference>
<dbReference type="InterPro" id="IPR000223">
    <property type="entry name" value="Pept_S26A_signal_pept_1"/>
</dbReference>
<comment type="subcellular location">
    <subcellularLocation>
        <location evidence="1 9">Mitochondrion inner membrane</location>
    </subcellularLocation>
</comment>
<keyword evidence="6" id="KW-0472">Membrane</keyword>